<dbReference type="EMBL" id="AUZM01000001">
    <property type="protein sequence ID" value="ERT10000.1"/>
    <property type="molecule type" value="Genomic_DNA"/>
</dbReference>
<evidence type="ECO:0000313" key="2">
    <source>
        <dbReference type="Proteomes" id="UP000017127"/>
    </source>
</evidence>
<comment type="caution">
    <text evidence="1">The sequence shown here is derived from an EMBL/GenBank/DDBJ whole genome shotgun (WGS) entry which is preliminary data.</text>
</comment>
<organism evidence="1 2">
    <name type="scientific">Lyngbya aestuarii BL J</name>
    <dbReference type="NCBI Taxonomy" id="1348334"/>
    <lineage>
        <taxon>Bacteria</taxon>
        <taxon>Bacillati</taxon>
        <taxon>Cyanobacteriota</taxon>
        <taxon>Cyanophyceae</taxon>
        <taxon>Oscillatoriophycideae</taxon>
        <taxon>Oscillatoriales</taxon>
        <taxon>Microcoleaceae</taxon>
        <taxon>Lyngbya</taxon>
    </lineage>
</organism>
<accession>U7QSC7</accession>
<dbReference type="Proteomes" id="UP000017127">
    <property type="component" value="Unassembled WGS sequence"/>
</dbReference>
<protein>
    <submittedName>
        <fullName evidence="1">Uncharacterized protein</fullName>
    </submittedName>
</protein>
<sequence length="86" mass="9520">MFGRSIKPNNQSLNNPFKVSAALALVTIGMIGVISETPRTPSARYHSEDHTEEINRIRQGGVTIYRYEVTDPTTGSEISVSKIQNQ</sequence>
<dbReference type="RefSeq" id="WP_023064061.1">
    <property type="nucleotide sequence ID" value="NZ_AUZM01000001.1"/>
</dbReference>
<keyword evidence="2" id="KW-1185">Reference proteome</keyword>
<reference evidence="1 2" key="1">
    <citation type="journal article" date="2013" name="Front. Microbiol.">
        <title>Comparative genomic analyses of the cyanobacterium, Lyngbya aestuarii BL J, a powerful hydrogen producer.</title>
        <authorList>
            <person name="Kothari A."/>
            <person name="Vaughn M."/>
            <person name="Garcia-Pichel F."/>
        </authorList>
    </citation>
    <scope>NUCLEOTIDE SEQUENCE [LARGE SCALE GENOMIC DNA]</scope>
    <source>
        <strain evidence="1 2">BL J</strain>
    </source>
</reference>
<name>U7QSC7_9CYAN</name>
<proteinExistence type="predicted"/>
<dbReference type="OrthoDB" id="461482at2"/>
<gene>
    <name evidence="1" type="ORF">M595_0046</name>
</gene>
<dbReference type="AlphaFoldDB" id="U7QSC7"/>
<evidence type="ECO:0000313" key="1">
    <source>
        <dbReference type="EMBL" id="ERT10000.1"/>
    </source>
</evidence>